<feature type="compositionally biased region" description="Polar residues" evidence="1">
    <location>
        <begin position="108"/>
        <end position="118"/>
    </location>
</feature>
<feature type="compositionally biased region" description="Polar residues" evidence="1">
    <location>
        <begin position="408"/>
        <end position="425"/>
    </location>
</feature>
<evidence type="ECO:0000313" key="5">
    <source>
        <dbReference type="Proteomes" id="UP000248817"/>
    </source>
</evidence>
<feature type="region of interest" description="Disordered" evidence="1">
    <location>
        <begin position="105"/>
        <end position="155"/>
    </location>
</feature>
<reference evidence="4 5" key="1">
    <citation type="submission" date="2018-02" db="EMBL/GenBank/DDBJ databases">
        <title>The genomes of Aspergillus section Nigri reveals drivers in fungal speciation.</title>
        <authorList>
            <consortium name="DOE Joint Genome Institute"/>
            <person name="Vesth T.C."/>
            <person name="Nybo J."/>
            <person name="Theobald S."/>
            <person name="Brandl J."/>
            <person name="Frisvad J.C."/>
            <person name="Nielsen K.F."/>
            <person name="Lyhne E.K."/>
            <person name="Kogle M.E."/>
            <person name="Kuo A."/>
            <person name="Riley R."/>
            <person name="Clum A."/>
            <person name="Nolan M."/>
            <person name="Lipzen A."/>
            <person name="Salamov A."/>
            <person name="Henrissat B."/>
            <person name="Wiebenga A."/>
            <person name="De vries R.P."/>
            <person name="Grigoriev I.V."/>
            <person name="Mortensen U.H."/>
            <person name="Andersen M.R."/>
            <person name="Baker S.E."/>
        </authorList>
    </citation>
    <scope>NUCLEOTIDE SEQUENCE [LARGE SCALE GENOMIC DNA]</scope>
    <source>
        <strain evidence="4 5">CBS 114.80</strain>
    </source>
</reference>
<evidence type="ECO:0000313" key="4">
    <source>
        <dbReference type="EMBL" id="PYI28246.1"/>
    </source>
</evidence>
<proteinExistence type="predicted"/>
<feature type="region of interest" description="Disordered" evidence="1">
    <location>
        <begin position="168"/>
        <end position="198"/>
    </location>
</feature>
<feature type="signal peptide" evidence="3">
    <location>
        <begin position="1"/>
        <end position="16"/>
    </location>
</feature>
<keyword evidence="3" id="KW-0732">Signal</keyword>
<feature type="region of interest" description="Disordered" evidence="1">
    <location>
        <begin position="401"/>
        <end position="425"/>
    </location>
</feature>
<feature type="chain" id="PRO_5015902893" evidence="3">
    <location>
        <begin position="17"/>
        <end position="521"/>
    </location>
</feature>
<feature type="compositionally biased region" description="Low complexity" evidence="1">
    <location>
        <begin position="227"/>
        <end position="241"/>
    </location>
</feature>
<accession>A0A2V5J3H2</accession>
<feature type="compositionally biased region" description="Polar residues" evidence="1">
    <location>
        <begin position="289"/>
        <end position="298"/>
    </location>
</feature>
<feature type="region of interest" description="Disordered" evidence="1">
    <location>
        <begin position="227"/>
        <end position="251"/>
    </location>
</feature>
<keyword evidence="2" id="KW-0472">Membrane</keyword>
<keyword evidence="2" id="KW-1133">Transmembrane helix</keyword>
<keyword evidence="5" id="KW-1185">Reference proteome</keyword>
<feature type="compositionally biased region" description="Polar residues" evidence="1">
    <location>
        <begin position="173"/>
        <end position="195"/>
    </location>
</feature>
<evidence type="ECO:0000256" key="3">
    <source>
        <dbReference type="SAM" id="SignalP"/>
    </source>
</evidence>
<organism evidence="4 5">
    <name type="scientific">Aspergillus indologenus CBS 114.80</name>
    <dbReference type="NCBI Taxonomy" id="1450541"/>
    <lineage>
        <taxon>Eukaryota</taxon>
        <taxon>Fungi</taxon>
        <taxon>Dikarya</taxon>
        <taxon>Ascomycota</taxon>
        <taxon>Pezizomycotina</taxon>
        <taxon>Eurotiomycetes</taxon>
        <taxon>Eurotiomycetidae</taxon>
        <taxon>Eurotiales</taxon>
        <taxon>Aspergillaceae</taxon>
        <taxon>Aspergillus</taxon>
        <taxon>Aspergillus subgen. Circumdati</taxon>
    </lineage>
</organism>
<sequence length="521" mass="54749">MTRKSLFLAIIPGVYAVHILKSSALDPAKFVLRSSACGLGDMSMPSACLLLQSTRCARFPRESRIAVPSGAPSAITSLSWPAADTHIAVSNTDTLSLIDNETVPANGPITTRTHSPNSLEHPAQTAATRLSQAPAAISTDTPPSPIATTPTTDSLSAFNTPYLSSVQHEHVPLSSQTSTQTPGLSFSQVVQPSSTEHSEHLLGAASLITSAPQTSLAISTASTAIPTTTDVTSNNHTTSSDPVDFTHGSSSTTPLRTILGSVLGGLAFVALALVLGYYFMSSKRRTGRGSPSPSTSEEGFTAEKVPAVALPDGASRPGYQSHRSFLSDSSSVRSLPIHVARVPVSKPEYTYHDPRSSAIPRAANANPFVEPLELTYTSTSSRGTTVQSDRVMRNPFADPYPSPGIASPATSTSTHLRQSQMSQQQRPVSIAWGGSIYSSGDVSLGSTLILPNGRSSAGSSLLNRLSYPFTVNELSDAGGGEGYYDPGARVSTRSDPFDLEYPIKAVVMHRRSSTTIPLAPV</sequence>
<feature type="compositionally biased region" description="Low complexity" evidence="1">
    <location>
        <begin position="137"/>
        <end position="154"/>
    </location>
</feature>
<feature type="transmembrane region" description="Helical" evidence="2">
    <location>
        <begin position="258"/>
        <end position="280"/>
    </location>
</feature>
<keyword evidence="2" id="KW-0812">Transmembrane</keyword>
<gene>
    <name evidence="4" type="ORF">BP00DRAFT_269214</name>
</gene>
<dbReference type="Proteomes" id="UP000248817">
    <property type="component" value="Unassembled WGS sequence"/>
</dbReference>
<evidence type="ECO:0000256" key="1">
    <source>
        <dbReference type="SAM" id="MobiDB-lite"/>
    </source>
</evidence>
<protein>
    <submittedName>
        <fullName evidence="4">Uncharacterized protein</fullName>
    </submittedName>
</protein>
<dbReference type="AlphaFoldDB" id="A0A2V5J3H2"/>
<feature type="region of interest" description="Disordered" evidence="1">
    <location>
        <begin position="284"/>
        <end position="325"/>
    </location>
</feature>
<evidence type="ECO:0000256" key="2">
    <source>
        <dbReference type="SAM" id="Phobius"/>
    </source>
</evidence>
<name>A0A2V5J3H2_9EURO</name>
<dbReference type="EMBL" id="KZ825552">
    <property type="protein sequence ID" value="PYI28246.1"/>
    <property type="molecule type" value="Genomic_DNA"/>
</dbReference>